<dbReference type="FunFam" id="3.40.50.720:FF:000084">
    <property type="entry name" value="Short-chain dehydrogenase reductase"/>
    <property type="match status" value="1"/>
</dbReference>
<dbReference type="SUPFAM" id="SSF51735">
    <property type="entry name" value="NAD(P)-binding Rossmann-fold domains"/>
    <property type="match status" value="1"/>
</dbReference>
<dbReference type="PRINTS" id="PR00081">
    <property type="entry name" value="GDHRDH"/>
</dbReference>
<evidence type="ECO:0000256" key="1">
    <source>
        <dbReference type="ARBA" id="ARBA00006484"/>
    </source>
</evidence>
<dbReference type="InterPro" id="IPR036291">
    <property type="entry name" value="NAD(P)-bd_dom_sf"/>
</dbReference>
<dbReference type="AlphaFoldDB" id="A0A916TT03"/>
<comment type="caution">
    <text evidence="2">The sequence shown here is derived from an EMBL/GenBank/DDBJ whole genome shotgun (WGS) entry which is preliminary data.</text>
</comment>
<dbReference type="PROSITE" id="PS00061">
    <property type="entry name" value="ADH_SHORT"/>
    <property type="match status" value="1"/>
</dbReference>
<dbReference type="PANTHER" id="PTHR43975:SF2">
    <property type="entry name" value="EG:BACR7A4.14 PROTEIN-RELATED"/>
    <property type="match status" value="1"/>
</dbReference>
<dbReference type="Proteomes" id="UP000608154">
    <property type="component" value="Unassembled WGS sequence"/>
</dbReference>
<dbReference type="CDD" id="cd05233">
    <property type="entry name" value="SDR_c"/>
    <property type="match status" value="1"/>
</dbReference>
<evidence type="ECO:0000313" key="2">
    <source>
        <dbReference type="EMBL" id="GGC00935.1"/>
    </source>
</evidence>
<dbReference type="Gene3D" id="3.40.50.720">
    <property type="entry name" value="NAD(P)-binding Rossmann-like Domain"/>
    <property type="match status" value="1"/>
</dbReference>
<accession>A0A916TT03</accession>
<evidence type="ECO:0000313" key="3">
    <source>
        <dbReference type="Proteomes" id="UP000608154"/>
    </source>
</evidence>
<name>A0A916TT03_9SPHN</name>
<dbReference type="InterPro" id="IPR020904">
    <property type="entry name" value="Sc_DH/Rdtase_CS"/>
</dbReference>
<gene>
    <name evidence="2" type="ORF">GCM10011494_19390</name>
</gene>
<proteinExistence type="inferred from homology"/>
<sequence length="256" mass="26709">MSGIFQNFNLEGKTAVVTGAASGLGRETALKLASVGANLWLVDVNAEALAETVELLAPSGREVGSETADLASPAACHAVIAHVVERFGRLDALCNIAGLIYLANTPQMPLEQYQRTIDVNLNAPFLLSQAAIPHLLETSGAIVNVASSASYIGEAYAAAYCASKWGIVGMTKALAMEFQKKPIRINAVAPGGMVTNIAANFIPPEDCDFELLKRFSGMRGTVEIEDVADMIVLLASDAGRGFHGACLSIDAGITAG</sequence>
<dbReference type="RefSeq" id="WP_188770937.1">
    <property type="nucleotide sequence ID" value="NZ_BMHK01000011.1"/>
</dbReference>
<dbReference type="PRINTS" id="PR00080">
    <property type="entry name" value="SDRFAMILY"/>
</dbReference>
<organism evidence="2 3">
    <name type="scientific">Novosphingobium endophyticum</name>
    <dbReference type="NCBI Taxonomy" id="1955250"/>
    <lineage>
        <taxon>Bacteria</taxon>
        <taxon>Pseudomonadati</taxon>
        <taxon>Pseudomonadota</taxon>
        <taxon>Alphaproteobacteria</taxon>
        <taxon>Sphingomonadales</taxon>
        <taxon>Sphingomonadaceae</taxon>
        <taxon>Novosphingobium</taxon>
    </lineage>
</organism>
<dbReference type="EMBL" id="BMHK01000011">
    <property type="protein sequence ID" value="GGC00935.1"/>
    <property type="molecule type" value="Genomic_DNA"/>
</dbReference>
<dbReference type="InterPro" id="IPR002347">
    <property type="entry name" value="SDR_fam"/>
</dbReference>
<dbReference type="PANTHER" id="PTHR43975">
    <property type="entry name" value="ZGC:101858"/>
    <property type="match status" value="1"/>
</dbReference>
<comment type="similarity">
    <text evidence="1">Belongs to the short-chain dehydrogenases/reductases (SDR) family.</text>
</comment>
<protein>
    <submittedName>
        <fullName evidence="2">Oxidoreductase</fullName>
    </submittedName>
</protein>
<reference evidence="2" key="1">
    <citation type="journal article" date="2014" name="Int. J. Syst. Evol. Microbiol.">
        <title>Complete genome sequence of Corynebacterium casei LMG S-19264T (=DSM 44701T), isolated from a smear-ripened cheese.</title>
        <authorList>
            <consortium name="US DOE Joint Genome Institute (JGI-PGF)"/>
            <person name="Walter F."/>
            <person name="Albersmeier A."/>
            <person name="Kalinowski J."/>
            <person name="Ruckert C."/>
        </authorList>
    </citation>
    <scope>NUCLEOTIDE SEQUENCE</scope>
    <source>
        <strain evidence="2">CGMCC 1.15095</strain>
    </source>
</reference>
<dbReference type="Pfam" id="PF13561">
    <property type="entry name" value="adh_short_C2"/>
    <property type="match status" value="1"/>
</dbReference>
<reference evidence="2" key="2">
    <citation type="submission" date="2020-09" db="EMBL/GenBank/DDBJ databases">
        <authorList>
            <person name="Sun Q."/>
            <person name="Zhou Y."/>
        </authorList>
    </citation>
    <scope>NUCLEOTIDE SEQUENCE</scope>
    <source>
        <strain evidence="2">CGMCC 1.15095</strain>
    </source>
</reference>
<keyword evidence="3" id="KW-1185">Reference proteome</keyword>